<keyword evidence="1" id="KW-0812">Transmembrane</keyword>
<dbReference type="Proteomes" id="UP000838686">
    <property type="component" value="Unassembled WGS sequence"/>
</dbReference>
<sequence length="89" mass="10250">MPELQIWFAINVVFVTLLIIFLFTHRAVTMARLEKDAERVRRKSKVRLIFGILTIVAFVAMVSSFVYHMKVNPQGTKQSALEVEVNVDK</sequence>
<keyword evidence="1" id="KW-0472">Membrane</keyword>
<feature type="transmembrane region" description="Helical" evidence="1">
    <location>
        <begin position="6"/>
        <end position="25"/>
    </location>
</feature>
<protein>
    <submittedName>
        <fullName evidence="2">Uncharacterized protein</fullName>
    </submittedName>
</protein>
<keyword evidence="1" id="KW-1133">Transmembrane helix</keyword>
<evidence type="ECO:0000313" key="3">
    <source>
        <dbReference type="Proteomes" id="UP000838686"/>
    </source>
</evidence>
<dbReference type="EMBL" id="CAKMMF010000017">
    <property type="protein sequence ID" value="CAH1210146.1"/>
    <property type="molecule type" value="Genomic_DNA"/>
</dbReference>
<gene>
    <name evidence="2" type="ORF">PAECIP111893_03150</name>
</gene>
<comment type="caution">
    <text evidence="2">The sequence shown here is derived from an EMBL/GenBank/DDBJ whole genome shotgun (WGS) entry which is preliminary data.</text>
</comment>
<organism evidence="2 3">
    <name type="scientific">Paenibacillus plantiphilus</name>
    <dbReference type="NCBI Taxonomy" id="2905650"/>
    <lineage>
        <taxon>Bacteria</taxon>
        <taxon>Bacillati</taxon>
        <taxon>Bacillota</taxon>
        <taxon>Bacilli</taxon>
        <taxon>Bacillales</taxon>
        <taxon>Paenibacillaceae</taxon>
        <taxon>Paenibacillus</taxon>
    </lineage>
</organism>
<evidence type="ECO:0000256" key="1">
    <source>
        <dbReference type="SAM" id="Phobius"/>
    </source>
</evidence>
<name>A0ABN8GQA0_9BACL</name>
<proteinExistence type="predicted"/>
<feature type="transmembrane region" description="Helical" evidence="1">
    <location>
        <begin position="46"/>
        <end position="67"/>
    </location>
</feature>
<reference evidence="2" key="1">
    <citation type="submission" date="2022-01" db="EMBL/GenBank/DDBJ databases">
        <authorList>
            <person name="Criscuolo A."/>
        </authorList>
    </citation>
    <scope>NUCLEOTIDE SEQUENCE</scope>
    <source>
        <strain evidence="2">CIP111893</strain>
    </source>
</reference>
<keyword evidence="3" id="KW-1185">Reference proteome</keyword>
<accession>A0ABN8GQA0</accession>
<evidence type="ECO:0000313" key="2">
    <source>
        <dbReference type="EMBL" id="CAH1210146.1"/>
    </source>
</evidence>
<dbReference type="RefSeq" id="WP_236343498.1">
    <property type="nucleotide sequence ID" value="NZ_CAKMMF010000017.1"/>
</dbReference>